<reference evidence="1" key="1">
    <citation type="submission" date="2020-11" db="EMBL/GenBank/DDBJ databases">
        <authorList>
            <consortium name="DOE Joint Genome Institute"/>
            <person name="Ahrendt S."/>
            <person name="Riley R."/>
            <person name="Andreopoulos W."/>
            <person name="Labutti K."/>
            <person name="Pangilinan J."/>
            <person name="Ruiz-Duenas F.J."/>
            <person name="Barrasa J.M."/>
            <person name="Sanchez-Garcia M."/>
            <person name="Camarero S."/>
            <person name="Miyauchi S."/>
            <person name="Serrano A."/>
            <person name="Linde D."/>
            <person name="Babiker R."/>
            <person name="Drula E."/>
            <person name="Ayuso-Fernandez I."/>
            <person name="Pacheco R."/>
            <person name="Padilla G."/>
            <person name="Ferreira P."/>
            <person name="Barriuso J."/>
            <person name="Kellner H."/>
            <person name="Castanera R."/>
            <person name="Alfaro M."/>
            <person name="Ramirez L."/>
            <person name="Pisabarro A.G."/>
            <person name="Kuo A."/>
            <person name="Tritt A."/>
            <person name="Lipzen A."/>
            <person name="He G."/>
            <person name="Yan M."/>
            <person name="Ng V."/>
            <person name="Cullen D."/>
            <person name="Martin F."/>
            <person name="Rosso M.-N."/>
            <person name="Henrissat B."/>
            <person name="Hibbett D."/>
            <person name="Martinez A.T."/>
            <person name="Grigoriev I.V."/>
        </authorList>
    </citation>
    <scope>NUCLEOTIDE SEQUENCE</scope>
    <source>
        <strain evidence="1">CIRM-BRFM 674</strain>
    </source>
</reference>
<dbReference type="EMBL" id="MU155553">
    <property type="protein sequence ID" value="KAF9472289.1"/>
    <property type="molecule type" value="Genomic_DNA"/>
</dbReference>
<sequence length="121" mass="14325">YKKVANKIKPVATTMPEQARIKRRFPEDPLKLLPILEPHGKEFVEGKRLTKERLEELGVMKNEFLWEEERRIAVEVLRLNEMGLAWNEEEKGRFRDDYFAPVIIPVIEHIPWTQKPIPTPP</sequence>
<feature type="non-terminal residue" evidence="1">
    <location>
        <position position="1"/>
    </location>
</feature>
<dbReference type="OrthoDB" id="5599163at2759"/>
<gene>
    <name evidence="1" type="ORF">BDN70DRAFT_770379</name>
</gene>
<evidence type="ECO:0000313" key="1">
    <source>
        <dbReference type="EMBL" id="KAF9472289.1"/>
    </source>
</evidence>
<keyword evidence="2" id="KW-1185">Reference proteome</keyword>
<dbReference type="Proteomes" id="UP000807469">
    <property type="component" value="Unassembled WGS sequence"/>
</dbReference>
<organism evidence="1 2">
    <name type="scientific">Pholiota conissans</name>
    <dbReference type="NCBI Taxonomy" id="109636"/>
    <lineage>
        <taxon>Eukaryota</taxon>
        <taxon>Fungi</taxon>
        <taxon>Dikarya</taxon>
        <taxon>Basidiomycota</taxon>
        <taxon>Agaricomycotina</taxon>
        <taxon>Agaricomycetes</taxon>
        <taxon>Agaricomycetidae</taxon>
        <taxon>Agaricales</taxon>
        <taxon>Agaricineae</taxon>
        <taxon>Strophariaceae</taxon>
        <taxon>Pholiota</taxon>
    </lineage>
</organism>
<protein>
    <submittedName>
        <fullName evidence="1">Uncharacterized protein</fullName>
    </submittedName>
</protein>
<name>A0A9P5YPF9_9AGAR</name>
<comment type="caution">
    <text evidence="1">The sequence shown here is derived from an EMBL/GenBank/DDBJ whole genome shotgun (WGS) entry which is preliminary data.</text>
</comment>
<accession>A0A9P5YPF9</accession>
<proteinExistence type="predicted"/>
<evidence type="ECO:0000313" key="2">
    <source>
        <dbReference type="Proteomes" id="UP000807469"/>
    </source>
</evidence>
<dbReference type="AlphaFoldDB" id="A0A9P5YPF9"/>
<feature type="non-terminal residue" evidence="1">
    <location>
        <position position="121"/>
    </location>
</feature>